<accession>A0A7Y7Y3E0</accession>
<comment type="similarity">
    <text evidence="1">Belongs to the LDH2/MDH2 oxidoreductase family.</text>
</comment>
<dbReference type="Proteomes" id="UP000517547">
    <property type="component" value="Unassembled WGS sequence"/>
</dbReference>
<dbReference type="PANTHER" id="PTHR11091">
    <property type="entry name" value="OXIDOREDUCTASE-RELATED"/>
    <property type="match status" value="1"/>
</dbReference>
<evidence type="ECO:0000256" key="2">
    <source>
        <dbReference type="ARBA" id="ARBA00023002"/>
    </source>
</evidence>
<dbReference type="InterPro" id="IPR043143">
    <property type="entry name" value="Mal/L-sulf/L-lact_DH-like_NADP"/>
</dbReference>
<gene>
    <name evidence="3" type="ORF">HX845_26065</name>
</gene>
<protein>
    <submittedName>
        <fullName evidence="3">Ldh family oxidoreductase</fullName>
    </submittedName>
</protein>
<keyword evidence="2" id="KW-0560">Oxidoreductase</keyword>
<organism evidence="3 4">
    <name type="scientific">Pseudomonas gingeri</name>
    <dbReference type="NCBI Taxonomy" id="117681"/>
    <lineage>
        <taxon>Bacteria</taxon>
        <taxon>Pseudomonadati</taxon>
        <taxon>Pseudomonadota</taxon>
        <taxon>Gammaproteobacteria</taxon>
        <taxon>Pseudomonadales</taxon>
        <taxon>Pseudomonadaceae</taxon>
        <taxon>Pseudomonas</taxon>
    </lineage>
</organism>
<dbReference type="Gene3D" id="3.30.1370.60">
    <property type="entry name" value="Hypothetical oxidoreductase yiak, domain 2"/>
    <property type="match status" value="1"/>
</dbReference>
<dbReference type="InterPro" id="IPR043144">
    <property type="entry name" value="Mal/L-sulf/L-lact_DH-like_ah"/>
</dbReference>
<comment type="caution">
    <text evidence="3">The sequence shown here is derived from an EMBL/GenBank/DDBJ whole genome shotgun (WGS) entry which is preliminary data.</text>
</comment>
<name>A0A7Y7Y3E0_9PSED</name>
<dbReference type="EMBL" id="JACAQE010000009">
    <property type="protein sequence ID" value="NWC17148.1"/>
    <property type="molecule type" value="Genomic_DNA"/>
</dbReference>
<evidence type="ECO:0000313" key="4">
    <source>
        <dbReference type="Proteomes" id="UP000517547"/>
    </source>
</evidence>
<dbReference type="Pfam" id="PF02615">
    <property type="entry name" value="Ldh_2"/>
    <property type="match status" value="1"/>
</dbReference>
<dbReference type="Gene3D" id="1.10.1530.10">
    <property type="match status" value="1"/>
</dbReference>
<proteinExistence type="inferred from homology"/>
<dbReference type="AlphaFoldDB" id="A0A7Y7Y3E0"/>
<evidence type="ECO:0000256" key="1">
    <source>
        <dbReference type="ARBA" id="ARBA00006056"/>
    </source>
</evidence>
<reference evidence="3 4" key="1">
    <citation type="submission" date="2020-04" db="EMBL/GenBank/DDBJ databases">
        <title>Molecular characterization of pseudomonads from Agaricus bisporus reveal novel blotch 2 pathogens in Western Europe.</title>
        <authorList>
            <person name="Taparia T."/>
            <person name="Krijger M."/>
            <person name="Haynes E."/>
            <person name="Elpinstone J.G."/>
            <person name="Noble R."/>
            <person name="Van Der Wolf J."/>
        </authorList>
    </citation>
    <scope>NUCLEOTIDE SEQUENCE [LARGE SCALE GENOMIC DNA]</scope>
    <source>
        <strain evidence="3 4">IPO3738</strain>
    </source>
</reference>
<sequence>MNTMLYLNPHTARQVCAQAVKRRGVSTEHAHWFANALVDTSLMGVDTHGLRLLPLYLRELDEGRSHAMPDINVQRRNGNVIILDADQALGTVAGMYAAKLAVQEARNSGIAAVGVGNSNHFGAASVYGLEIANSGMIGIVTTSAAARMAPFKGKQPMFGTNPICFTAPADEQPFVLDMATSQISYSQVKHYRKLGLSLPLGWALDKDGNDTAEPDEVVSLSPLGGYKGQGLAMMVQVLSCLLTGMPLDHQLDHLDTGSFSKGRQIGHFMIALDIAAFTDLRSFQSSLAGLMETIRTTPAQAGERISVAGDPQAHTRRNRLIAGIPASEEEAGVLMAEARLCGLNVASVLMNTAEVSV</sequence>
<dbReference type="PANTHER" id="PTHR11091:SF0">
    <property type="entry name" value="MALATE DEHYDROGENASE"/>
    <property type="match status" value="1"/>
</dbReference>
<dbReference type="SUPFAM" id="SSF89733">
    <property type="entry name" value="L-sulfolactate dehydrogenase-like"/>
    <property type="match status" value="1"/>
</dbReference>
<dbReference type="InterPro" id="IPR036111">
    <property type="entry name" value="Mal/L-sulfo/L-lacto_DH-like_sf"/>
</dbReference>
<evidence type="ECO:0000313" key="3">
    <source>
        <dbReference type="EMBL" id="NWC17148.1"/>
    </source>
</evidence>
<dbReference type="InterPro" id="IPR003767">
    <property type="entry name" value="Malate/L-lactate_DH-like"/>
</dbReference>
<dbReference type="GO" id="GO:0016491">
    <property type="term" value="F:oxidoreductase activity"/>
    <property type="evidence" value="ECO:0007669"/>
    <property type="project" value="UniProtKB-KW"/>
</dbReference>